<dbReference type="SUPFAM" id="SSF57184">
    <property type="entry name" value="Growth factor receptor domain"/>
    <property type="match status" value="3"/>
</dbReference>
<evidence type="ECO:0000256" key="3">
    <source>
        <dbReference type="ARBA" id="ARBA00022536"/>
    </source>
</evidence>
<dbReference type="InterPro" id="IPR052080">
    <property type="entry name" value="vWF_C/EGF_Fibrillin"/>
</dbReference>
<evidence type="ECO:0000259" key="11">
    <source>
        <dbReference type="PROSITE" id="PS50041"/>
    </source>
</evidence>
<dbReference type="PROSITE" id="PS50041">
    <property type="entry name" value="C_TYPE_LECTIN_2"/>
    <property type="match status" value="1"/>
</dbReference>
<dbReference type="SUPFAM" id="SSF48726">
    <property type="entry name" value="Immunoglobulin"/>
    <property type="match status" value="2"/>
</dbReference>
<feature type="disulfide bond" evidence="9">
    <location>
        <begin position="333"/>
        <end position="360"/>
    </location>
</feature>
<dbReference type="CDD" id="cd00033">
    <property type="entry name" value="CCP"/>
    <property type="match status" value="2"/>
</dbReference>
<evidence type="ECO:0000256" key="1">
    <source>
        <dbReference type="ARBA" id="ARBA00004613"/>
    </source>
</evidence>
<dbReference type="InterPro" id="IPR049883">
    <property type="entry name" value="NOTCH1_EGF-like"/>
</dbReference>
<feature type="domain" description="Ig-like" evidence="12">
    <location>
        <begin position="1913"/>
        <end position="1988"/>
    </location>
</feature>
<feature type="non-terminal residue" evidence="14">
    <location>
        <position position="2514"/>
    </location>
</feature>
<dbReference type="FunFam" id="2.10.25.10:FF:000240">
    <property type="entry name" value="Vitamin K-dependent protein S"/>
    <property type="match status" value="4"/>
</dbReference>
<evidence type="ECO:0000256" key="8">
    <source>
        <dbReference type="PROSITE-ProRule" id="PRU00076"/>
    </source>
</evidence>
<dbReference type="PROSITE" id="PS01187">
    <property type="entry name" value="EGF_CA"/>
    <property type="match status" value="2"/>
</dbReference>
<dbReference type="SUPFAM" id="SSF57535">
    <property type="entry name" value="Complement control module/SCR domain"/>
    <property type="match status" value="2"/>
</dbReference>
<dbReference type="Pfam" id="PF00084">
    <property type="entry name" value="Sushi"/>
    <property type="match status" value="2"/>
</dbReference>
<dbReference type="OrthoDB" id="5989933at2759"/>
<dbReference type="PANTHER" id="PTHR47333:SF4">
    <property type="entry name" value="EGF-LIKE DOMAIN-CONTAINING PROTEIN"/>
    <property type="match status" value="1"/>
</dbReference>
<evidence type="ECO:0000256" key="4">
    <source>
        <dbReference type="ARBA" id="ARBA00022729"/>
    </source>
</evidence>
<dbReference type="InterPro" id="IPR016187">
    <property type="entry name" value="CTDL_fold"/>
</dbReference>
<dbReference type="PROSITE" id="PS00010">
    <property type="entry name" value="ASX_HYDROXYL"/>
    <property type="match status" value="2"/>
</dbReference>
<dbReference type="Gene3D" id="3.10.100.10">
    <property type="entry name" value="Mannose-Binding Protein A, subunit A"/>
    <property type="match status" value="1"/>
</dbReference>
<dbReference type="Gene3D" id="2.10.70.10">
    <property type="entry name" value="Complement Module, domain 1"/>
    <property type="match status" value="2"/>
</dbReference>
<evidence type="ECO:0000256" key="6">
    <source>
        <dbReference type="ARBA" id="ARBA00023157"/>
    </source>
</evidence>
<feature type="domain" description="Sushi" evidence="13">
    <location>
        <begin position="300"/>
        <end position="362"/>
    </location>
</feature>
<evidence type="ECO:0000313" key="14">
    <source>
        <dbReference type="EMBL" id="RMX49953.1"/>
    </source>
</evidence>
<evidence type="ECO:0000256" key="5">
    <source>
        <dbReference type="ARBA" id="ARBA00022737"/>
    </source>
</evidence>
<dbReference type="InterPro" id="IPR009030">
    <property type="entry name" value="Growth_fac_rcpt_cys_sf"/>
</dbReference>
<feature type="disulfide bond" evidence="8">
    <location>
        <begin position="176"/>
        <end position="186"/>
    </location>
</feature>
<keyword evidence="4" id="KW-0732">Signal</keyword>
<feature type="domain" description="EGF-like" evidence="10">
    <location>
        <begin position="263"/>
        <end position="303"/>
    </location>
</feature>
<dbReference type="PROSITE" id="PS01186">
    <property type="entry name" value="EGF_2"/>
    <property type="match status" value="3"/>
</dbReference>
<dbReference type="SMART" id="SM00034">
    <property type="entry name" value="CLECT"/>
    <property type="match status" value="1"/>
</dbReference>
<dbReference type="PANTHER" id="PTHR47333">
    <property type="entry name" value="VON WILLEBRAND FACTOR C AND EGF DOMAIN-CONTAINING PROTEIN"/>
    <property type="match status" value="1"/>
</dbReference>
<dbReference type="Proteomes" id="UP000275408">
    <property type="component" value="Unassembled WGS sequence"/>
</dbReference>
<dbReference type="SUPFAM" id="SSF56436">
    <property type="entry name" value="C-type lectin-like"/>
    <property type="match status" value="1"/>
</dbReference>
<dbReference type="Pfam" id="PF07645">
    <property type="entry name" value="EGF_CA"/>
    <property type="match status" value="1"/>
</dbReference>
<keyword evidence="6 8" id="KW-1015">Disulfide bond</keyword>
<dbReference type="SMART" id="SM00409">
    <property type="entry name" value="IG"/>
    <property type="match status" value="2"/>
</dbReference>
<gene>
    <name evidence="14" type="ORF">pdam_00013940</name>
</gene>
<dbReference type="InterPro" id="IPR000742">
    <property type="entry name" value="EGF"/>
</dbReference>
<feature type="non-terminal residue" evidence="14">
    <location>
        <position position="1"/>
    </location>
</feature>
<feature type="domain" description="Sushi" evidence="13">
    <location>
        <begin position="2309"/>
        <end position="2370"/>
    </location>
</feature>
<keyword evidence="15" id="KW-1185">Reference proteome</keyword>
<organism evidence="14 15">
    <name type="scientific">Pocillopora damicornis</name>
    <name type="common">Cauliflower coral</name>
    <name type="synonym">Millepora damicornis</name>
    <dbReference type="NCBI Taxonomy" id="46731"/>
    <lineage>
        <taxon>Eukaryota</taxon>
        <taxon>Metazoa</taxon>
        <taxon>Cnidaria</taxon>
        <taxon>Anthozoa</taxon>
        <taxon>Hexacorallia</taxon>
        <taxon>Scleractinia</taxon>
        <taxon>Astrocoeniina</taxon>
        <taxon>Pocilloporidae</taxon>
        <taxon>Pocillopora</taxon>
    </lineage>
</organism>
<dbReference type="CDD" id="cd00037">
    <property type="entry name" value="CLECT"/>
    <property type="match status" value="1"/>
</dbReference>
<feature type="domain" description="EGF-like" evidence="10">
    <location>
        <begin position="172"/>
        <end position="211"/>
    </location>
</feature>
<dbReference type="SMART" id="SM01411">
    <property type="entry name" value="Ephrin_rec_like"/>
    <property type="match status" value="1"/>
</dbReference>
<dbReference type="InterPro" id="IPR018097">
    <property type="entry name" value="EGF_Ca-bd_CS"/>
</dbReference>
<dbReference type="STRING" id="46731.A0A3M6U8F6"/>
<dbReference type="InterPro" id="IPR007110">
    <property type="entry name" value="Ig-like_dom"/>
</dbReference>
<dbReference type="Gene3D" id="2.60.40.10">
    <property type="entry name" value="Immunoglobulins"/>
    <property type="match status" value="2"/>
</dbReference>
<evidence type="ECO:0000256" key="9">
    <source>
        <dbReference type="PROSITE-ProRule" id="PRU00302"/>
    </source>
</evidence>
<feature type="domain" description="C-type lectin" evidence="11">
    <location>
        <begin position="2379"/>
        <end position="2498"/>
    </location>
</feature>
<keyword evidence="5" id="KW-0677">Repeat</keyword>
<dbReference type="InterPro" id="IPR035976">
    <property type="entry name" value="Sushi/SCR/CCP_sf"/>
</dbReference>
<dbReference type="InterPro" id="IPR003599">
    <property type="entry name" value="Ig_sub"/>
</dbReference>
<dbReference type="EMBL" id="RCHS01002017">
    <property type="protein sequence ID" value="RMX49953.1"/>
    <property type="molecule type" value="Genomic_DNA"/>
</dbReference>
<protein>
    <recommendedName>
        <fullName evidence="16">Fibulin-1</fullName>
    </recommendedName>
</protein>
<dbReference type="PROSITE" id="PS50835">
    <property type="entry name" value="IG_LIKE"/>
    <property type="match status" value="2"/>
</dbReference>
<dbReference type="CDD" id="cd00054">
    <property type="entry name" value="EGF_CA"/>
    <property type="match status" value="7"/>
</dbReference>
<dbReference type="InterPro" id="IPR013783">
    <property type="entry name" value="Ig-like_fold"/>
</dbReference>
<dbReference type="GO" id="GO:0005509">
    <property type="term" value="F:calcium ion binding"/>
    <property type="evidence" value="ECO:0007669"/>
    <property type="project" value="InterPro"/>
</dbReference>
<dbReference type="Gene3D" id="2.10.25.10">
    <property type="entry name" value="Laminin"/>
    <property type="match status" value="8"/>
</dbReference>
<comment type="subcellular location">
    <subcellularLocation>
        <location evidence="1">Secreted</location>
    </subcellularLocation>
</comment>
<dbReference type="InterPro" id="IPR036179">
    <property type="entry name" value="Ig-like_dom_sf"/>
</dbReference>
<keyword evidence="9" id="KW-0768">Sushi</keyword>
<dbReference type="InterPro" id="IPR000152">
    <property type="entry name" value="EGF-type_Asp/Asn_hydroxyl_site"/>
</dbReference>
<keyword evidence="3 8" id="KW-0245">EGF-like domain</keyword>
<dbReference type="SUPFAM" id="SSF57196">
    <property type="entry name" value="EGF/Laminin"/>
    <property type="match status" value="2"/>
</dbReference>
<comment type="caution">
    <text evidence="14">The sequence shown here is derived from an EMBL/GenBank/DDBJ whole genome shotgun (WGS) entry which is preliminary data.</text>
</comment>
<dbReference type="InterPro" id="IPR001304">
    <property type="entry name" value="C-type_lectin-like"/>
</dbReference>
<dbReference type="SMART" id="SM00032">
    <property type="entry name" value="CCP"/>
    <property type="match status" value="3"/>
</dbReference>
<evidence type="ECO:0000259" key="10">
    <source>
        <dbReference type="PROSITE" id="PS50026"/>
    </source>
</evidence>
<dbReference type="GO" id="GO:0005576">
    <property type="term" value="C:extracellular region"/>
    <property type="evidence" value="ECO:0007669"/>
    <property type="project" value="UniProtKB-SubCell"/>
</dbReference>
<dbReference type="FunFam" id="2.10.25.10:FF:000010">
    <property type="entry name" value="Pro-epidermal growth factor"/>
    <property type="match status" value="1"/>
</dbReference>
<dbReference type="InterPro" id="IPR016186">
    <property type="entry name" value="C-type_lectin-like/link_sf"/>
</dbReference>
<feature type="domain" description="EGF-like" evidence="10">
    <location>
        <begin position="131"/>
        <end position="171"/>
    </location>
</feature>
<evidence type="ECO:0000313" key="15">
    <source>
        <dbReference type="Proteomes" id="UP000275408"/>
    </source>
</evidence>
<proteinExistence type="predicted"/>
<reference evidence="14 15" key="1">
    <citation type="journal article" date="2018" name="Sci. Rep.">
        <title>Comparative analysis of the Pocillopora damicornis genome highlights role of immune system in coral evolution.</title>
        <authorList>
            <person name="Cunning R."/>
            <person name="Bay R.A."/>
            <person name="Gillette P."/>
            <person name="Baker A.C."/>
            <person name="Traylor-Knowles N."/>
        </authorList>
    </citation>
    <scope>NUCLEOTIDE SEQUENCE [LARGE SCALE GENOMIC DNA]</scope>
    <source>
        <strain evidence="14">RSMAS</strain>
        <tissue evidence="14">Whole animal</tissue>
    </source>
</reference>
<feature type="domain" description="Ig-like" evidence="12">
    <location>
        <begin position="1999"/>
        <end position="2087"/>
    </location>
</feature>
<keyword evidence="7" id="KW-0325">Glycoprotein</keyword>
<evidence type="ECO:0000259" key="13">
    <source>
        <dbReference type="PROSITE" id="PS50923"/>
    </source>
</evidence>
<dbReference type="SMART" id="SM00408">
    <property type="entry name" value="IGc2"/>
    <property type="match status" value="2"/>
</dbReference>
<dbReference type="Pfam" id="PF13927">
    <property type="entry name" value="Ig_3"/>
    <property type="match status" value="1"/>
</dbReference>
<keyword evidence="2" id="KW-0964">Secreted</keyword>
<dbReference type="SMART" id="SM00179">
    <property type="entry name" value="EGF_CA"/>
    <property type="match status" value="8"/>
</dbReference>
<sequence>VNECSSNKGGCQQICNNRRGASRTCSCYRGYKRSPYNSKKCVDINECHSSYACTCATGSYSCGPSCRNTLGSYYCTCRKGFRLQGRTVCTDINECRVSNGGCSHQCVNFPGYHKCNCRRGFRLVNSKSCRDINECASNNGNCQHNCRNLFGSHRCNCDEGFNLDSNGRTCSDIDECNTGHDCQEICINTLGGYKCSCNEGYQLTADNRTCTDIDECASSNIAGSNETATLSGCHHFCTNVEGSFHCSCRNGYVLMYDKRQCKDIDECQTGNHSCDHNCLNSEGSYFCSCRPGYKLSSDGKKCEAQPCEKIDTPLNGTMNCSGLVTDASCSFSCDPGYDLVGSQFRTCLPSSRWSGNFTFCKVKHCEKLTTLKSQTILVPCFTSFGSTCYFGCRRGFFMDGDGQANCSLNSKGDGVSWRFGSFTCKEIKTCQPNPCRHGGKCYALNERDYTCNCDNTGYKGDHCETGYTITPIFPKLRSKTKSGRLFLIARPLRRLTVEVSSEKGVTFEPPSMVFDSSRVMEQFTVVAEKPGIRAITYGLEGESKNDFETPEPSVLFTAPETFSNISLRRQLFLSKGELPIGCEDYITKLSCEVRLSSTAPWTKISSSTNGIVHINSPKNQNIPLSLIGLNLGDRVSRDKMIEAGVARTSSFKKFTVLLARNGTCQARLTDTNSVLELIQNDAFVSSFMEALSSVAPEWLSFSVTENNNVFDIQNVAANLASDLKHCTGFPLDQASSLVYYRPTVNYKMRVAQDDVALLADGSTCFAINICKPSLFVNFPKRQADLIMSSLNFFRDMQNSGLSLQIDSIGLHKNKETAHFVKGIIWNGKELQELSPLHYQMWLKGSIDWKMEIRKTLLLSFRMNGDAIIRSENIDNLFTSFLSERMDIQLRGDVVLNVTGTALKNNFTLKMSSTKAIGKALLGGKANCSKNIRGISLTLEKSASSFLDKSPLGTYIRPRGTEPVRLAILMSLEGGKLNSIDNIDEVRQFLYGIISLLPDLQNVFVKAKAITPEGRTTLKKSLDMILKLNTTIRELKEMLAKDMVNIAGVLNLLDHIEYMLKYCKSITDVLKDQYTLSNDKGTYAELLHIIDRIHAKFPKELRPNLSGKPIYKTFHGISFYFRGNLCVGKLCFEDFSTTVDYLSENSCVSNTPQASMFRGKGKALRQVALSKDNILTLPMGHVIEFIFPRNSKVISAHFVGRSNLLAVSQLVKVSLNNNQLSFEMRGKIFDKYMAKMSVMAMISHTTDWSSLVFTVNGQMTNSSQLSKLLQSQVTTFANFLAERAFKQVERSKKSILIAEERLHTAKELVEKKKSILDKALLEKRRKLSKFQRISDAYGKASVELESSLDQLLKVKNRKICRFLACNLIESNIYIPAVCQKPVLVNYTVPVCRKIKESLQEEVVVSKVVLETKMVQTYVVEHRGDCGKTGKFLTGIGDGMMVAGGIAQYLSPELGGILMAAGFVVNVIGKVIDHVTGCDDYQVKVPGPKVPVEFYVTKNFRDYRKKEIERFVCDAQKTETEISGYLPYECPKTGSIKVLDPKCVSHNTNCSLDMANLAAEIEFENETMFGDFQNMVAKGKRATRAQLESNKAEIKFDSAVRQLELARARLHQREFARKAINLNKVKEREKLGLKLGKNMEKLSKKPLIYVESLAFSVAMTSSSSKTRFPLTVYVRRFEGSNKAIQFSMDFNNEEDSLALASKLIVEALFGTSNSKRRRSLKEESINSKRNGIDLPVERHECLLSKEANIFFSDIVESMDFSIKSKREVEKALFSGIRGMEELSGENKNDGNSSYNDIILSYGDAQLNGSEASSWSDILHDTRGFLDILTQRKNFSQCSGILDCADFLFDSLEGMYEMENHPRAIEIKEALQTLNKIIGSILRENITMSLLEGKLSQARFFINRSSDDIILCGQRPTIKKSSPVKVVTLLGGDIDLLCEAESTLGVEYMWMKNGQPLEGQNGTILELRNVTEQSEGAYKCHASNTRGSTISNVTILVVHQKPHIVEHPLDNHKLVGDEEVWMVCNSTGVPRPSTEWFFIPMKGMGQDAVRLNVTGPVMKMGNLTAENAGFYYCNVSNLHGAAQSRIARLNVLRFIPGVPRIAVIFKLKQCPSTSSTGDSISHSCTGSEIEKALQNDTMAHQHIVQKILKHMEWPLEKIHDEYYTPFPDAVISFVLHGHDPITPEGTKLEALNEFSLSRRRIGNSLKKLYSSLADEKVKVRWGNLTIIGDKDSLVMGFPSQKCPNGTRLHQNGYLCVHCPPGHYEVGNRTCEPCPVGTYQPDDGSTECVKCPYRVSSTEPGAVRESQCIDISIPCTKLPQTDVARAQLPKKTKALYRSGETFDFECQPGYKVTRNATAECNEGNWSKTDFYCKKTCYPPWTELKRRCYLVVEAQGHRWVNALGKCLKLKTEMVMISSEEENQFVKQLAQVYLKEKRWTRAQMWLGLRKTHATGNFLWADGSPLKGYTNWIPGEPNNARGQELCTEILVSGKYPLGKWSGMKCHVARHKLITVCEKEGE</sequence>
<feature type="domain" description="EGF-like" evidence="10">
    <location>
        <begin position="426"/>
        <end position="464"/>
    </location>
</feature>
<evidence type="ECO:0000259" key="12">
    <source>
        <dbReference type="PROSITE" id="PS50835"/>
    </source>
</evidence>
<dbReference type="InterPro" id="IPR000436">
    <property type="entry name" value="Sushi_SCR_CCP_dom"/>
</dbReference>
<dbReference type="PROSITE" id="PS50923">
    <property type="entry name" value="SUSHI"/>
    <property type="match status" value="2"/>
</dbReference>
<name>A0A3M6U8F6_POCDA</name>
<dbReference type="SMART" id="SM00181">
    <property type="entry name" value="EGF"/>
    <property type="match status" value="10"/>
</dbReference>
<dbReference type="Gene3D" id="2.10.50.10">
    <property type="entry name" value="Tumor Necrosis Factor Receptor, subunit A, domain 2"/>
    <property type="match status" value="1"/>
</dbReference>
<dbReference type="Pfam" id="PF12662">
    <property type="entry name" value="cEGF"/>
    <property type="match status" value="3"/>
</dbReference>
<evidence type="ECO:0000256" key="7">
    <source>
        <dbReference type="ARBA" id="ARBA00023180"/>
    </source>
</evidence>
<evidence type="ECO:0008006" key="16">
    <source>
        <dbReference type="Google" id="ProtNLM"/>
    </source>
</evidence>
<evidence type="ECO:0000256" key="2">
    <source>
        <dbReference type="ARBA" id="ARBA00022525"/>
    </source>
</evidence>
<accession>A0A3M6U8F6</accession>
<dbReference type="InterPro" id="IPR026823">
    <property type="entry name" value="cEGF"/>
</dbReference>
<dbReference type="PROSITE" id="PS50026">
    <property type="entry name" value="EGF_3"/>
    <property type="match status" value="4"/>
</dbReference>
<dbReference type="InterPro" id="IPR003598">
    <property type="entry name" value="Ig_sub2"/>
</dbReference>
<comment type="caution">
    <text evidence="8">Lacks conserved residue(s) required for the propagation of feature annotation.</text>
</comment>
<dbReference type="InterPro" id="IPR001881">
    <property type="entry name" value="EGF-like_Ca-bd_dom"/>
</dbReference>